<organism evidence="2 3">
    <name type="scientific">Nocardia tengchongensis</name>
    <dbReference type="NCBI Taxonomy" id="2055889"/>
    <lineage>
        <taxon>Bacteria</taxon>
        <taxon>Bacillati</taxon>
        <taxon>Actinomycetota</taxon>
        <taxon>Actinomycetes</taxon>
        <taxon>Mycobacteriales</taxon>
        <taxon>Nocardiaceae</taxon>
        <taxon>Nocardia</taxon>
    </lineage>
</organism>
<keyword evidence="3" id="KW-1185">Reference proteome</keyword>
<feature type="region of interest" description="Disordered" evidence="1">
    <location>
        <begin position="55"/>
        <end position="81"/>
    </location>
</feature>
<sequence>MPDNHTRSDAVVMAPELLANYRDQLDSLRHQLGVLLGSQHPSVGLLREAAEKLSEPGVLPRRGPDHPAGYSPSVIGPGEQV</sequence>
<evidence type="ECO:0000313" key="2">
    <source>
        <dbReference type="EMBL" id="QVI20108.1"/>
    </source>
</evidence>
<evidence type="ECO:0000313" key="3">
    <source>
        <dbReference type="Proteomes" id="UP000683310"/>
    </source>
</evidence>
<name>A0ABX8CMD8_9NOCA</name>
<evidence type="ECO:0000256" key="1">
    <source>
        <dbReference type="SAM" id="MobiDB-lite"/>
    </source>
</evidence>
<proteinExistence type="predicted"/>
<reference evidence="2 3" key="1">
    <citation type="submission" date="2021-04" db="EMBL/GenBank/DDBJ databases">
        <title>Nocardia tengchongensis.</title>
        <authorList>
            <person name="Zhuang k."/>
            <person name="Ran Y."/>
            <person name="Li W."/>
        </authorList>
    </citation>
    <scope>NUCLEOTIDE SEQUENCE [LARGE SCALE GENOMIC DNA]</scope>
    <source>
        <strain evidence="2 3">CFH S0057</strain>
    </source>
</reference>
<dbReference type="EMBL" id="CP074371">
    <property type="protein sequence ID" value="QVI20108.1"/>
    <property type="molecule type" value="Genomic_DNA"/>
</dbReference>
<accession>A0ABX8CMD8</accession>
<protein>
    <submittedName>
        <fullName evidence="2">Uncharacterized protein</fullName>
    </submittedName>
</protein>
<dbReference type="Proteomes" id="UP000683310">
    <property type="component" value="Chromosome"/>
</dbReference>
<dbReference type="RefSeq" id="WP_213556220.1">
    <property type="nucleotide sequence ID" value="NZ_JBHZDI010000062.1"/>
</dbReference>
<gene>
    <name evidence="2" type="ORF">KHQ06_28190</name>
</gene>